<keyword evidence="2" id="KW-0472">Membrane</keyword>
<gene>
    <name evidence="3" type="ORF">ACFQE1_12735</name>
</gene>
<dbReference type="Proteomes" id="UP001596328">
    <property type="component" value="Unassembled WGS sequence"/>
</dbReference>
<feature type="non-terminal residue" evidence="3">
    <location>
        <position position="1"/>
    </location>
</feature>
<comment type="caution">
    <text evidence="3">The sequence shown here is derived from an EMBL/GenBank/DDBJ whole genome shotgun (WGS) entry which is preliminary data.</text>
</comment>
<accession>A0ABD5S0L3</accession>
<keyword evidence="2" id="KW-0812">Transmembrane</keyword>
<feature type="compositionally biased region" description="Polar residues" evidence="1">
    <location>
        <begin position="28"/>
        <end position="43"/>
    </location>
</feature>
<dbReference type="EMBL" id="JBHSWU010000431">
    <property type="protein sequence ID" value="MFC6725219.1"/>
    <property type="molecule type" value="Genomic_DNA"/>
</dbReference>
<evidence type="ECO:0000256" key="1">
    <source>
        <dbReference type="SAM" id="MobiDB-lite"/>
    </source>
</evidence>
<protein>
    <recommendedName>
        <fullName evidence="5">DUF3068 domain-containing protein</fullName>
    </recommendedName>
</protein>
<feature type="region of interest" description="Disordered" evidence="1">
    <location>
        <begin position="28"/>
        <end position="87"/>
    </location>
</feature>
<sequence length="264" mass="27434">GGGGHGGGGGGGVSRSAEFSTLNRSATFSATWENNTTVSLSEPSGNASGGNASSGNASGGNASSGNASDGNASGGSSGASETNNSFRVIIPNGSDSFTLREELNRTAILQNDPRADDQMVTRNGSQYVVLDDGSGNATLVPADEYFPEPETRTLRQGGTFDYQGNRTTVANVTDGSVELTWTTPTVETTEVSNDANVTVGGQTYVAHFPNNETVVLSQDFESYRQQSTDIDDFTTHTNGLWGVMILSAAAAVLLLMMAYLPSRY</sequence>
<reference evidence="3 4" key="1">
    <citation type="journal article" date="2019" name="Int. J. Syst. Evol. Microbiol.">
        <title>The Global Catalogue of Microorganisms (GCM) 10K type strain sequencing project: providing services to taxonomists for standard genome sequencing and annotation.</title>
        <authorList>
            <consortium name="The Broad Institute Genomics Platform"/>
            <consortium name="The Broad Institute Genome Sequencing Center for Infectious Disease"/>
            <person name="Wu L."/>
            <person name="Ma J."/>
        </authorList>
    </citation>
    <scope>NUCLEOTIDE SEQUENCE [LARGE SCALE GENOMIC DNA]</scope>
    <source>
        <strain evidence="3 4">NBRC 111368</strain>
    </source>
</reference>
<evidence type="ECO:0000313" key="3">
    <source>
        <dbReference type="EMBL" id="MFC6725219.1"/>
    </source>
</evidence>
<proteinExistence type="predicted"/>
<evidence type="ECO:0008006" key="5">
    <source>
        <dbReference type="Google" id="ProtNLM"/>
    </source>
</evidence>
<feature type="transmembrane region" description="Helical" evidence="2">
    <location>
        <begin position="239"/>
        <end position="260"/>
    </location>
</feature>
<name>A0ABD5S0L3_9EURY</name>
<dbReference type="AlphaFoldDB" id="A0ABD5S0L3"/>
<organism evidence="3 4">
    <name type="scientific">Halobium palmae</name>
    <dbReference type="NCBI Taxonomy" id="1776492"/>
    <lineage>
        <taxon>Archaea</taxon>
        <taxon>Methanobacteriati</taxon>
        <taxon>Methanobacteriota</taxon>
        <taxon>Stenosarchaea group</taxon>
        <taxon>Halobacteria</taxon>
        <taxon>Halobacteriales</taxon>
        <taxon>Haloferacaceae</taxon>
        <taxon>Halobium</taxon>
    </lineage>
</organism>
<keyword evidence="2" id="KW-1133">Transmembrane helix</keyword>
<evidence type="ECO:0000313" key="4">
    <source>
        <dbReference type="Proteomes" id="UP001596328"/>
    </source>
</evidence>
<keyword evidence="4" id="KW-1185">Reference proteome</keyword>
<evidence type="ECO:0000256" key="2">
    <source>
        <dbReference type="SAM" id="Phobius"/>
    </source>
</evidence>
<feature type="compositionally biased region" description="Low complexity" evidence="1">
    <location>
        <begin position="44"/>
        <end position="71"/>
    </location>
</feature>